<dbReference type="STRING" id="658172.CKC_01600"/>
<evidence type="ECO:0000256" key="14">
    <source>
        <dbReference type="PIRNR" id="PIRNR000292"/>
    </source>
</evidence>
<keyword evidence="6 15" id="KW-0812">Transmembrane</keyword>
<dbReference type="InterPro" id="IPR034227">
    <property type="entry name" value="CuRO_UO_II"/>
</dbReference>
<dbReference type="GO" id="GO:0005507">
    <property type="term" value="F:copper ion binding"/>
    <property type="evidence" value="ECO:0007669"/>
    <property type="project" value="InterPro"/>
</dbReference>
<comment type="subcellular location">
    <subcellularLocation>
        <location evidence="1">Cell membrane</location>
        <topology evidence="1">Multi-pass membrane protein</topology>
    </subcellularLocation>
</comment>
<dbReference type="PROSITE" id="PS50857">
    <property type="entry name" value="COX2_CUA"/>
    <property type="match status" value="1"/>
</dbReference>
<dbReference type="Gene3D" id="1.10.287.90">
    <property type="match status" value="1"/>
</dbReference>
<dbReference type="PANTHER" id="PTHR22888:SF18">
    <property type="entry name" value="CYTOCHROME BO(3) UBIQUINOL OXIDASE SUBUNIT 2"/>
    <property type="match status" value="1"/>
</dbReference>
<proteinExistence type="inferred from homology"/>
<reference evidence="19" key="1">
    <citation type="submission" date="2010-11" db="EMBL/GenBank/DDBJ databases">
        <title>Complete genome sequence of Candidatus Liberibacter solanacearum CLso-ZC1.</title>
        <authorList>
            <person name="Lin H."/>
            <person name="Doddapaneni H.V."/>
            <person name="Lou B."/>
            <person name="Civerolo E.L."/>
            <person name="Chen C."/>
            <person name="Duan Y."/>
            <person name="Zhou L."/>
            <person name="Glynn J."/>
        </authorList>
    </citation>
    <scope>NUCLEOTIDE SEQUENCE [LARGE SCALE GENOMIC DNA]</scope>
    <source>
        <strain evidence="19">CLso-ZC1</strain>
    </source>
</reference>
<dbReference type="InterPro" id="IPR006333">
    <property type="entry name" value="Cyt_o_ubiquinol_oxidase_su2"/>
</dbReference>
<feature type="domain" description="Cytochrome oxidase subunit II transmembrane region profile" evidence="17">
    <location>
        <begin position="20"/>
        <end position="117"/>
    </location>
</feature>
<dbReference type="PANTHER" id="PTHR22888">
    <property type="entry name" value="CYTOCHROME C OXIDASE, SUBUNIT II"/>
    <property type="match status" value="1"/>
</dbReference>
<evidence type="ECO:0000256" key="11">
    <source>
        <dbReference type="ARBA" id="ARBA00023136"/>
    </source>
</evidence>
<protein>
    <recommendedName>
        <fullName evidence="14">Ubiquinol oxidase subunit 2</fullName>
    </recommendedName>
</protein>
<evidence type="ECO:0000256" key="13">
    <source>
        <dbReference type="ARBA" id="ARBA00023288"/>
    </source>
</evidence>
<dbReference type="InterPro" id="IPR011759">
    <property type="entry name" value="Cyt_c_oxidase_su2_TM_dom"/>
</dbReference>
<evidence type="ECO:0000256" key="15">
    <source>
        <dbReference type="SAM" id="Phobius"/>
    </source>
</evidence>
<comment type="similarity">
    <text evidence="2 14">Belongs to the cytochrome c oxidase subunit 2 family.</text>
</comment>
<dbReference type="Pfam" id="PF00116">
    <property type="entry name" value="COX2"/>
    <property type="match status" value="1"/>
</dbReference>
<sequence>MMANMTKNMKFVALFFSIVILSGFDFVVMNPYGDVASQQAGLIYISVSLMLLIVVPVFFSILFFAWRYRATNKKAHYDPAWYHSTRLEFFVWLIPLIIIGCLAAITWDATHRMDPYAPLERISENKSIPKNSKSLIVEVVALDWKWLFLFPEQKIAVVNELVVPVDRPLEFRITASSVMNSFYIPGLAGQIYAMPGMETKLHAVMNREGAYSGFSANYSGKGFSHMRFTFHGKSEKGFDDWVAKVKRQGNCLDRQRYLLLEKPSEKDPVIYFSSVESGLYSAIMNFCVHPNKICMDEVMRINAMGGGGVKGIDRRFLVYDEDYAWEKQR</sequence>
<evidence type="ECO:0000256" key="3">
    <source>
        <dbReference type="ARBA" id="ARBA00022448"/>
    </source>
</evidence>
<evidence type="ECO:0000256" key="7">
    <source>
        <dbReference type="ARBA" id="ARBA00022729"/>
    </source>
</evidence>
<dbReference type="GO" id="GO:0004129">
    <property type="term" value="F:cytochrome-c oxidase activity"/>
    <property type="evidence" value="ECO:0007669"/>
    <property type="project" value="UniProtKB-UniRule"/>
</dbReference>
<dbReference type="InterPro" id="IPR002429">
    <property type="entry name" value="CcO_II-like_C"/>
</dbReference>
<feature type="transmembrane region" description="Helical" evidence="15">
    <location>
        <begin position="41"/>
        <end position="66"/>
    </location>
</feature>
<evidence type="ECO:0000256" key="4">
    <source>
        <dbReference type="ARBA" id="ARBA00022475"/>
    </source>
</evidence>
<keyword evidence="9 15" id="KW-1133">Transmembrane helix</keyword>
<evidence type="ECO:0000313" key="19">
    <source>
        <dbReference type="Proteomes" id="UP000007038"/>
    </source>
</evidence>
<keyword evidence="7" id="KW-0732">Signal</keyword>
<dbReference type="EMBL" id="CP002371">
    <property type="protein sequence ID" value="ADR52071.1"/>
    <property type="molecule type" value="Genomic_DNA"/>
</dbReference>
<evidence type="ECO:0000259" key="16">
    <source>
        <dbReference type="PROSITE" id="PS50857"/>
    </source>
</evidence>
<keyword evidence="13" id="KW-0449">Lipoprotein</keyword>
<dbReference type="GO" id="GO:0005886">
    <property type="term" value="C:plasma membrane"/>
    <property type="evidence" value="ECO:0007669"/>
    <property type="project" value="UniProtKB-SubCell"/>
</dbReference>
<keyword evidence="4 14" id="KW-1003">Cell membrane</keyword>
<evidence type="ECO:0000256" key="1">
    <source>
        <dbReference type="ARBA" id="ARBA00004651"/>
    </source>
</evidence>
<keyword evidence="8 14" id="KW-0249">Electron transport</keyword>
<dbReference type="GO" id="GO:0042773">
    <property type="term" value="P:ATP synthesis coupled electron transport"/>
    <property type="evidence" value="ECO:0007669"/>
    <property type="project" value="TreeGrafter"/>
</dbReference>
<dbReference type="InterPro" id="IPR010514">
    <property type="entry name" value="COX_ARM"/>
</dbReference>
<name>E4UCI1_LIBSC</name>
<keyword evidence="3 14" id="KW-0813">Transport</keyword>
<dbReference type="GO" id="GO:0009486">
    <property type="term" value="F:cytochrome bo3 ubiquinol oxidase activity"/>
    <property type="evidence" value="ECO:0007669"/>
    <property type="project" value="InterPro"/>
</dbReference>
<evidence type="ECO:0000259" key="17">
    <source>
        <dbReference type="PROSITE" id="PS50999"/>
    </source>
</evidence>
<dbReference type="NCBIfam" id="TIGR01433">
    <property type="entry name" value="CyoA"/>
    <property type="match status" value="1"/>
</dbReference>
<dbReference type="PROSITE" id="PS50999">
    <property type="entry name" value="COX2_TM"/>
    <property type="match status" value="1"/>
</dbReference>
<evidence type="ECO:0000256" key="6">
    <source>
        <dbReference type="ARBA" id="ARBA00022692"/>
    </source>
</evidence>
<dbReference type="InterPro" id="IPR008972">
    <property type="entry name" value="Cupredoxin"/>
</dbReference>
<evidence type="ECO:0000256" key="9">
    <source>
        <dbReference type="ARBA" id="ARBA00022989"/>
    </source>
</evidence>
<accession>E4UCI1</accession>
<dbReference type="InterPro" id="IPR036257">
    <property type="entry name" value="Cyt_c_oxidase_su2_TM_sf"/>
</dbReference>
<evidence type="ECO:0000256" key="8">
    <source>
        <dbReference type="ARBA" id="ARBA00022982"/>
    </source>
</evidence>
<dbReference type="KEGG" id="lso:CKC_01600"/>
<keyword evidence="11 14" id="KW-0472">Membrane</keyword>
<dbReference type="Gene3D" id="2.60.40.420">
    <property type="entry name" value="Cupredoxins - blue copper proteins"/>
    <property type="match status" value="1"/>
</dbReference>
<dbReference type="Pfam" id="PF06481">
    <property type="entry name" value="COX_ARM"/>
    <property type="match status" value="1"/>
</dbReference>
<dbReference type="AlphaFoldDB" id="E4UCI1"/>
<dbReference type="PIRSF" id="PIRSF000292">
    <property type="entry name" value="Ubi_od_II"/>
    <property type="match status" value="1"/>
</dbReference>
<feature type="domain" description="Cytochrome oxidase subunit II copper A binding" evidence="16">
    <location>
        <begin position="132"/>
        <end position="244"/>
    </location>
</feature>
<evidence type="ECO:0000256" key="12">
    <source>
        <dbReference type="ARBA" id="ARBA00023139"/>
    </source>
</evidence>
<evidence type="ECO:0000256" key="5">
    <source>
        <dbReference type="ARBA" id="ARBA00022660"/>
    </source>
</evidence>
<dbReference type="HOGENOM" id="CLU_036876_0_0_5"/>
<dbReference type="eggNOG" id="COG1622">
    <property type="taxonomic scope" value="Bacteria"/>
</dbReference>
<dbReference type="CDD" id="cd04212">
    <property type="entry name" value="CuRO_UO_II"/>
    <property type="match status" value="1"/>
</dbReference>
<reference key="2">
    <citation type="submission" date="2010-11" db="EMBL/GenBank/DDBJ databases">
        <authorList>
            <person name="Lin H."/>
            <person name="Doddapaneni H.V."/>
            <person name="Lou B."/>
            <person name="Civerolo E.L."/>
            <person name="Chen C."/>
            <person name="Duan Y."/>
            <person name="Zhou L."/>
            <person name="Glynn J."/>
        </authorList>
    </citation>
    <scope>NUCLEOTIDE SEQUENCE</scope>
    <source>
        <strain>CLso-ZC1</strain>
    </source>
</reference>
<keyword evidence="10 14" id="KW-0560">Oxidoreductase</keyword>
<dbReference type="GO" id="GO:0016682">
    <property type="term" value="F:oxidoreductase activity, acting on diphenols and related substances as donors, oxygen as acceptor"/>
    <property type="evidence" value="ECO:0007669"/>
    <property type="project" value="InterPro"/>
</dbReference>
<keyword evidence="12" id="KW-0564">Palmitate</keyword>
<dbReference type="SUPFAM" id="SSF81464">
    <property type="entry name" value="Cytochrome c oxidase subunit II-like, transmembrane region"/>
    <property type="match status" value="1"/>
</dbReference>
<dbReference type="InterPro" id="IPR045187">
    <property type="entry name" value="CcO_II"/>
</dbReference>
<gene>
    <name evidence="18" type="ordered locus">CKC_01600</name>
</gene>
<dbReference type="SUPFAM" id="SSF49503">
    <property type="entry name" value="Cupredoxins"/>
    <property type="match status" value="1"/>
</dbReference>
<evidence type="ECO:0000313" key="18">
    <source>
        <dbReference type="EMBL" id="ADR52071.1"/>
    </source>
</evidence>
<keyword evidence="5 14" id="KW-0679">Respiratory chain</keyword>
<evidence type="ECO:0000256" key="10">
    <source>
        <dbReference type="ARBA" id="ARBA00023002"/>
    </source>
</evidence>
<organism evidence="18 19">
    <name type="scientific">Liberibacter solanacearum (strain CLso-ZC1)</name>
    <dbReference type="NCBI Taxonomy" id="658172"/>
    <lineage>
        <taxon>Bacteria</taxon>
        <taxon>Pseudomonadati</taxon>
        <taxon>Pseudomonadota</taxon>
        <taxon>Alphaproteobacteria</taxon>
        <taxon>Hyphomicrobiales</taxon>
        <taxon>Rhizobiaceae</taxon>
        <taxon>Liberibacter</taxon>
    </lineage>
</organism>
<evidence type="ECO:0000256" key="2">
    <source>
        <dbReference type="ARBA" id="ARBA00007866"/>
    </source>
</evidence>
<reference evidence="18 19" key="3">
    <citation type="journal article" date="2011" name="PLoS ONE">
        <title>The Complete Genome Sequence of 'Candidatus Liberibacter solanacearum', the Bacterium Associated with Potato Zebra Chip Disease.</title>
        <authorList>
            <person name="Lin H."/>
            <person name="Lou B."/>
            <person name="Glynn J.M."/>
            <person name="Doddapaneni H."/>
            <person name="Civerolo E.L."/>
            <person name="Chen C."/>
            <person name="Duan Y."/>
            <person name="Zhou L."/>
            <person name="Vahling C.M."/>
        </authorList>
    </citation>
    <scope>NUCLEOTIDE SEQUENCE [LARGE SCALE GENOMIC DNA]</scope>
    <source>
        <strain evidence="18 19">CLso-ZC1</strain>
    </source>
</reference>
<feature type="transmembrane region" description="Helical" evidence="15">
    <location>
        <begin position="87"/>
        <end position="107"/>
    </location>
</feature>
<dbReference type="Proteomes" id="UP000007038">
    <property type="component" value="Chromosome"/>
</dbReference>